<organism evidence="2 3">
    <name type="scientific">Hyaloscypha variabilis (strain UAMH 11265 / GT02V1 / F)</name>
    <name type="common">Meliniomyces variabilis</name>
    <dbReference type="NCBI Taxonomy" id="1149755"/>
    <lineage>
        <taxon>Eukaryota</taxon>
        <taxon>Fungi</taxon>
        <taxon>Dikarya</taxon>
        <taxon>Ascomycota</taxon>
        <taxon>Pezizomycotina</taxon>
        <taxon>Leotiomycetes</taxon>
        <taxon>Helotiales</taxon>
        <taxon>Hyaloscyphaceae</taxon>
        <taxon>Hyaloscypha</taxon>
        <taxon>Hyaloscypha variabilis</taxon>
    </lineage>
</organism>
<keyword evidence="3" id="KW-1185">Reference proteome</keyword>
<proteinExistence type="predicted"/>
<feature type="region of interest" description="Disordered" evidence="1">
    <location>
        <begin position="334"/>
        <end position="355"/>
    </location>
</feature>
<dbReference type="OrthoDB" id="3538597at2759"/>
<protein>
    <submittedName>
        <fullName evidence="2">Uncharacterized protein</fullName>
    </submittedName>
</protein>
<gene>
    <name evidence="2" type="ORF">L207DRAFT_467194</name>
</gene>
<sequence>MVIAGLAQKCRREHRNEAGWRSEVEFKLFERFNFEVACKKCRRRLWRSETESSPAASNSRTTSLAERQQKREPCKCSPSGRLEDCHDSGLSNLFSARIQEAVCQLGEVDADTPNPKKEPDRIHGLRRTTIFENLLEKTYSHEDSTVSRSRSLEEFLQLSIHPDNGGDPLLFPFLIFEAKGGMGAESFMHMEIQTAFPIKHALKLQYDLLKTRGNTMDVPGGPLVWFLANHGENWRVYAAFVYEEEDRPNYLIQRLWSGAVDGQDAAMQLVLIVDYILDWARDIYRPNIIRQLKTLSSSNINDAMTLDFDPDVYSLAGRVQPWMEAVETQTLELMPDDTPSPHYDEATATQGDDESDPFALFNTPHGLVRDGRCIVSRIRALFLTADNTRTFFEDFDNPKKAMTFARSIIAVLSRRCAALDSVEVLDSIAEKWTGTEPRRARLAEQNSTVYAQFRLSYYLNYDWDQVRELTYLAVSEDAREILMEVADYRVFPRRRYQFSPPRCSTESVLETIDRLLRHSVQQDLEYALKRRTFMFDMKSTGRFPPRDPDDTLSDFDDFMPNSLTAIFKTVLKRDKDTKSPGVTMQQLVHTVYEKYRIVKREPSEPFIRISSRLDREGRTLYGAGDGPSERRYKRKKFGKMLVYADVENAKFLPTASDQKLCLFVLDGEAVKPNKFACILLTCMNRDRIYSTVRKGGAQRARDVRTDNRQRCVYTMDDLEESLLLTSFALGRKILEWGIEVLSSQSKGESILEILRKLLRTYSEVELS</sequence>
<reference evidence="2 3" key="1">
    <citation type="submission" date="2016-04" db="EMBL/GenBank/DDBJ databases">
        <title>A degradative enzymes factory behind the ericoid mycorrhizal symbiosis.</title>
        <authorList>
            <consortium name="DOE Joint Genome Institute"/>
            <person name="Martino E."/>
            <person name="Morin E."/>
            <person name="Grelet G."/>
            <person name="Kuo A."/>
            <person name="Kohler A."/>
            <person name="Daghino S."/>
            <person name="Barry K."/>
            <person name="Choi C."/>
            <person name="Cichocki N."/>
            <person name="Clum A."/>
            <person name="Copeland A."/>
            <person name="Hainaut M."/>
            <person name="Haridas S."/>
            <person name="Labutti K."/>
            <person name="Lindquist E."/>
            <person name="Lipzen A."/>
            <person name="Khouja H.-R."/>
            <person name="Murat C."/>
            <person name="Ohm R."/>
            <person name="Olson A."/>
            <person name="Spatafora J."/>
            <person name="Veneault-Fourrey C."/>
            <person name="Henrissat B."/>
            <person name="Grigoriev I."/>
            <person name="Martin F."/>
            <person name="Perotto S."/>
        </authorList>
    </citation>
    <scope>NUCLEOTIDE SEQUENCE [LARGE SCALE GENOMIC DNA]</scope>
    <source>
        <strain evidence="2 3">F</strain>
    </source>
</reference>
<feature type="compositionally biased region" description="Polar residues" evidence="1">
    <location>
        <begin position="52"/>
        <end position="66"/>
    </location>
</feature>
<dbReference type="AlphaFoldDB" id="A0A2J6R7P8"/>
<evidence type="ECO:0000313" key="2">
    <source>
        <dbReference type="EMBL" id="PMD34539.1"/>
    </source>
</evidence>
<evidence type="ECO:0000256" key="1">
    <source>
        <dbReference type="SAM" id="MobiDB-lite"/>
    </source>
</evidence>
<accession>A0A2J6R7P8</accession>
<dbReference type="EMBL" id="KZ613953">
    <property type="protein sequence ID" value="PMD34539.1"/>
    <property type="molecule type" value="Genomic_DNA"/>
</dbReference>
<name>A0A2J6R7P8_HYAVF</name>
<feature type="region of interest" description="Disordered" evidence="1">
    <location>
        <begin position="52"/>
        <end position="81"/>
    </location>
</feature>
<evidence type="ECO:0000313" key="3">
    <source>
        <dbReference type="Proteomes" id="UP000235786"/>
    </source>
</evidence>
<dbReference type="STRING" id="1149755.A0A2J6R7P8"/>
<dbReference type="Proteomes" id="UP000235786">
    <property type="component" value="Unassembled WGS sequence"/>
</dbReference>